<dbReference type="OrthoDB" id="6773729at2759"/>
<evidence type="ECO:0000313" key="2">
    <source>
        <dbReference type="EMBL" id="VEN56822.1"/>
    </source>
</evidence>
<evidence type="ECO:0000256" key="1">
    <source>
        <dbReference type="SAM" id="SignalP"/>
    </source>
</evidence>
<gene>
    <name evidence="2" type="ORF">CALMAC_LOCUS15616</name>
</gene>
<evidence type="ECO:0000313" key="3">
    <source>
        <dbReference type="Proteomes" id="UP000410492"/>
    </source>
</evidence>
<dbReference type="EMBL" id="CAACVG010010849">
    <property type="protein sequence ID" value="VEN56822.1"/>
    <property type="molecule type" value="Genomic_DNA"/>
</dbReference>
<protein>
    <submittedName>
        <fullName evidence="2">Uncharacterized protein</fullName>
    </submittedName>
</protein>
<feature type="chain" id="PRO_5025064564" evidence="1">
    <location>
        <begin position="20"/>
        <end position="78"/>
    </location>
</feature>
<reference evidence="2 3" key="1">
    <citation type="submission" date="2019-01" db="EMBL/GenBank/DDBJ databases">
        <authorList>
            <person name="Sayadi A."/>
        </authorList>
    </citation>
    <scope>NUCLEOTIDE SEQUENCE [LARGE SCALE GENOMIC DNA]</scope>
</reference>
<accession>A0A653D9I1</accession>
<keyword evidence="1" id="KW-0732">Signal</keyword>
<sequence>MIQGIVIPCLTLFIITANCLPANEIGERQMSGSGNRNCVCMNWRFCDGKINSDVQCPGNYVNVCCSRSAGRGVRYPVT</sequence>
<organism evidence="2 3">
    <name type="scientific">Callosobruchus maculatus</name>
    <name type="common">Southern cowpea weevil</name>
    <name type="synonym">Pulse bruchid</name>
    <dbReference type="NCBI Taxonomy" id="64391"/>
    <lineage>
        <taxon>Eukaryota</taxon>
        <taxon>Metazoa</taxon>
        <taxon>Ecdysozoa</taxon>
        <taxon>Arthropoda</taxon>
        <taxon>Hexapoda</taxon>
        <taxon>Insecta</taxon>
        <taxon>Pterygota</taxon>
        <taxon>Neoptera</taxon>
        <taxon>Endopterygota</taxon>
        <taxon>Coleoptera</taxon>
        <taxon>Polyphaga</taxon>
        <taxon>Cucujiformia</taxon>
        <taxon>Chrysomeloidea</taxon>
        <taxon>Chrysomelidae</taxon>
        <taxon>Bruchinae</taxon>
        <taxon>Bruchini</taxon>
        <taxon>Callosobruchus</taxon>
    </lineage>
</organism>
<name>A0A653D9I1_CALMS</name>
<proteinExistence type="predicted"/>
<dbReference type="Proteomes" id="UP000410492">
    <property type="component" value="Unassembled WGS sequence"/>
</dbReference>
<feature type="signal peptide" evidence="1">
    <location>
        <begin position="1"/>
        <end position="19"/>
    </location>
</feature>
<dbReference type="AlphaFoldDB" id="A0A653D9I1"/>
<keyword evidence="3" id="KW-1185">Reference proteome</keyword>